<dbReference type="EMBL" id="CP000308">
    <property type="protein sequence ID" value="ABG14221.1"/>
    <property type="molecule type" value="Genomic_DNA"/>
</dbReference>
<dbReference type="PATRIC" id="fig|360102.15.peg.898"/>
<dbReference type="GeneID" id="89362876"/>
<evidence type="ECO:0000313" key="1">
    <source>
        <dbReference type="EMBL" id="ABG14221.1"/>
    </source>
</evidence>
<dbReference type="RefSeq" id="WP_002217563.1">
    <property type="nucleotide sequence ID" value="NC_008150.1"/>
</dbReference>
<dbReference type="AlphaFoldDB" id="A0A0E1NR83"/>
<reference evidence="1 2" key="1">
    <citation type="journal article" date="2006" name="J. Bacteriol.">
        <title>Complete genome sequence of Yersinia pestis strains Antiqua and Nepal516: evidence of gene reduction in an emerging pathogen.</title>
        <authorList>
            <person name="Chain P.S."/>
            <person name="Hu P."/>
            <person name="Malfatti S.A."/>
            <person name="Radnedge L."/>
            <person name="Larimer F."/>
            <person name="Vergez L.M."/>
            <person name="Worsham P."/>
            <person name="Chu M.C."/>
            <person name="Andersen G.L."/>
        </authorList>
    </citation>
    <scope>NUCLEOTIDE SEQUENCE [LARGE SCALE GENOMIC DNA]</scope>
    <source>
        <strain evidence="1 2">Antiqua</strain>
    </source>
</reference>
<name>A0A0E1NR83_YERPA</name>
<sequence length="139" mass="16270">MKILKRLIFICLVIIIIFFLIDCSMQKVAEGRDGYTRSNIWAYYLYTDKDIRSAPRAAESYYFIFTAQDGSQPRESSIVYRDDVCLSDVKNHLTTLGYRVSDHDGLSEKWIKKDEVIPYFYISIDKYTHTVTLSKVSLR</sequence>
<proteinExistence type="predicted"/>
<dbReference type="HOGENOM" id="CLU_1844355_0_0_6"/>
<dbReference type="Proteomes" id="UP000001971">
    <property type="component" value="Chromosome"/>
</dbReference>
<protein>
    <submittedName>
        <fullName evidence="1">Uncharacterized protein</fullName>
    </submittedName>
</protein>
<gene>
    <name evidence="1" type="ordered locus">YPA_2256</name>
</gene>
<accession>A0A0E1NR83</accession>
<dbReference type="KEGG" id="ypa:YPA_2256"/>
<organism evidence="1 2">
    <name type="scientific">Yersinia pestis bv. Antiqua (strain Antiqua)</name>
    <dbReference type="NCBI Taxonomy" id="360102"/>
    <lineage>
        <taxon>Bacteria</taxon>
        <taxon>Pseudomonadati</taxon>
        <taxon>Pseudomonadota</taxon>
        <taxon>Gammaproteobacteria</taxon>
        <taxon>Enterobacterales</taxon>
        <taxon>Yersiniaceae</taxon>
        <taxon>Yersinia</taxon>
    </lineage>
</organism>
<evidence type="ECO:0000313" key="2">
    <source>
        <dbReference type="Proteomes" id="UP000001971"/>
    </source>
</evidence>